<proteinExistence type="predicted"/>
<comment type="caution">
    <text evidence="2">The sequence shown here is derived from an EMBL/GenBank/DDBJ whole genome shotgun (WGS) entry which is preliminary data.</text>
</comment>
<keyword evidence="3" id="KW-1185">Reference proteome</keyword>
<feature type="region of interest" description="Disordered" evidence="1">
    <location>
        <begin position="114"/>
        <end position="139"/>
    </location>
</feature>
<evidence type="ECO:0000256" key="1">
    <source>
        <dbReference type="SAM" id="MobiDB-lite"/>
    </source>
</evidence>
<feature type="compositionally biased region" description="Polar residues" evidence="1">
    <location>
        <begin position="114"/>
        <end position="125"/>
    </location>
</feature>
<gene>
    <name evidence="2" type="ORF">SEPCBS57363_004628</name>
</gene>
<evidence type="ECO:0000313" key="2">
    <source>
        <dbReference type="EMBL" id="CAK7271448.1"/>
    </source>
</evidence>
<dbReference type="Proteomes" id="UP001642501">
    <property type="component" value="Unassembled WGS sequence"/>
</dbReference>
<dbReference type="EMBL" id="CAWUOM010000088">
    <property type="protein sequence ID" value="CAK7271448.1"/>
    <property type="molecule type" value="Genomic_DNA"/>
</dbReference>
<organism evidence="2 3">
    <name type="scientific">Sporothrix epigloea</name>
    <dbReference type="NCBI Taxonomy" id="1892477"/>
    <lineage>
        <taxon>Eukaryota</taxon>
        <taxon>Fungi</taxon>
        <taxon>Dikarya</taxon>
        <taxon>Ascomycota</taxon>
        <taxon>Pezizomycotina</taxon>
        <taxon>Sordariomycetes</taxon>
        <taxon>Sordariomycetidae</taxon>
        <taxon>Ophiostomatales</taxon>
        <taxon>Ophiostomataceae</taxon>
        <taxon>Sporothrix</taxon>
    </lineage>
</organism>
<sequence>MPGINIGLYSKSVWGGTDGWEHSGTLPANWGGKPTGHASNWMTTTTTTVAAVSLENTPLTMLANSTATRAPTVTQTTVGPLKTSTPHLSNSSVAITKPAMTVSTAGSSSLMLQKTTSSVTNSGTALPTGPSKGAASRRHRGASTAGVAVAGLVVASILFF</sequence>
<accession>A0ABP0DT18</accession>
<reference evidence="2 3" key="1">
    <citation type="submission" date="2024-01" db="EMBL/GenBank/DDBJ databases">
        <authorList>
            <person name="Allen C."/>
            <person name="Tagirdzhanova G."/>
        </authorList>
    </citation>
    <scope>NUCLEOTIDE SEQUENCE [LARGE SCALE GENOMIC DNA]</scope>
    <source>
        <strain evidence="2 3">CBS 573.63</strain>
    </source>
</reference>
<protein>
    <submittedName>
        <fullName evidence="2">Uncharacterized protein</fullName>
    </submittedName>
</protein>
<name>A0ABP0DT18_9PEZI</name>
<evidence type="ECO:0000313" key="3">
    <source>
        <dbReference type="Proteomes" id="UP001642501"/>
    </source>
</evidence>